<comment type="caution">
    <text evidence="2">The sequence shown here is derived from an EMBL/GenBank/DDBJ whole genome shotgun (WGS) entry which is preliminary data.</text>
</comment>
<proteinExistence type="predicted"/>
<evidence type="ECO:0000313" key="3">
    <source>
        <dbReference type="Proteomes" id="UP001596043"/>
    </source>
</evidence>
<reference evidence="3" key="1">
    <citation type="journal article" date="2019" name="Int. J. Syst. Evol. Microbiol.">
        <title>The Global Catalogue of Microorganisms (GCM) 10K type strain sequencing project: providing services to taxonomists for standard genome sequencing and annotation.</title>
        <authorList>
            <consortium name="The Broad Institute Genomics Platform"/>
            <consortium name="The Broad Institute Genome Sequencing Center for Infectious Disease"/>
            <person name="Wu L."/>
            <person name="Ma J."/>
        </authorList>
    </citation>
    <scope>NUCLEOTIDE SEQUENCE [LARGE SCALE GENOMIC DNA]</scope>
    <source>
        <strain evidence="3">YJ-61-S</strain>
    </source>
</reference>
<organism evidence="2 3">
    <name type="scientific">Dokdonia ponticola</name>
    <dbReference type="NCBI Taxonomy" id="2041041"/>
    <lineage>
        <taxon>Bacteria</taxon>
        <taxon>Pseudomonadati</taxon>
        <taxon>Bacteroidota</taxon>
        <taxon>Flavobacteriia</taxon>
        <taxon>Flavobacteriales</taxon>
        <taxon>Flavobacteriaceae</taxon>
        <taxon>Dokdonia</taxon>
    </lineage>
</organism>
<keyword evidence="3" id="KW-1185">Reference proteome</keyword>
<sequence>MYKTKDISKAELKALSIKNQDEIVALTGSELDPVKAWEVIKQASDNFTKSDLKAQEADELLFEMLHPDEKSNTGEIYTMSDGFQWKLLSKTEAKKRFKADKEVYGIDRNSETEALIESKEDLGRFEEFGVEHKNNDVKRKPKKAANKKTASSKETIRIQEKERARALSLLELELLIAA</sequence>
<dbReference type="Proteomes" id="UP001596043">
    <property type="component" value="Unassembled WGS sequence"/>
</dbReference>
<evidence type="ECO:0000256" key="1">
    <source>
        <dbReference type="SAM" id="MobiDB-lite"/>
    </source>
</evidence>
<dbReference type="RefSeq" id="WP_379976997.1">
    <property type="nucleotide sequence ID" value="NZ_JBHSFV010000001.1"/>
</dbReference>
<dbReference type="EMBL" id="JBHSFV010000001">
    <property type="protein sequence ID" value="MFC4632821.1"/>
    <property type="molecule type" value="Genomic_DNA"/>
</dbReference>
<name>A0ABV9HU63_9FLAO</name>
<feature type="region of interest" description="Disordered" evidence="1">
    <location>
        <begin position="133"/>
        <end position="157"/>
    </location>
</feature>
<gene>
    <name evidence="2" type="ORF">ACFO3O_02820</name>
</gene>
<evidence type="ECO:0000313" key="2">
    <source>
        <dbReference type="EMBL" id="MFC4632821.1"/>
    </source>
</evidence>
<accession>A0ABV9HU63</accession>
<protein>
    <submittedName>
        <fullName evidence="2">Uncharacterized protein</fullName>
    </submittedName>
</protein>